<evidence type="ECO:0000256" key="2">
    <source>
        <dbReference type="ARBA" id="ARBA00022801"/>
    </source>
</evidence>
<keyword evidence="2" id="KW-0378">Hydrolase</keyword>
<accession>A0ABR6Z8Z6</accession>
<gene>
    <name evidence="3" type="ORF">H8L47_11725</name>
</gene>
<dbReference type="InterPro" id="IPR050955">
    <property type="entry name" value="Plant_Biomass_Hydrol_Est"/>
</dbReference>
<dbReference type="InterPro" id="IPR010126">
    <property type="entry name" value="Esterase_phb"/>
</dbReference>
<dbReference type="RefSeq" id="WP_186953786.1">
    <property type="nucleotide sequence ID" value="NZ_JACOFX010000005.1"/>
</dbReference>
<evidence type="ECO:0000256" key="1">
    <source>
        <dbReference type="ARBA" id="ARBA00022729"/>
    </source>
</evidence>
<comment type="caution">
    <text evidence="3">The sequence shown here is derived from an EMBL/GenBank/DDBJ whole genome shotgun (WGS) entry which is preliminary data.</text>
</comment>
<dbReference type="SUPFAM" id="SSF53474">
    <property type="entry name" value="alpha/beta-Hydrolases"/>
    <property type="match status" value="1"/>
</dbReference>
<dbReference type="Gene3D" id="3.40.50.1820">
    <property type="entry name" value="alpha/beta hydrolase"/>
    <property type="match status" value="1"/>
</dbReference>
<sequence>MKRVLRWFAWILLGLLALLALIALCGALFAYFIYSPTPVRPALSGAVQKGSIQAGGIKRTYISYVPRDLPKGAPLVLVMHGSGQSAADIRVETGYGFERLADQHGFAIVYPNSHSFDWNDCGKIGDYQVNGRDIDDVGFLNALTDKLVKDLGTDKTRVFATGVSAGGFMSLRLALESPARFRAVAAVSASVQVPQNFRCKPASTGGTSVMIMNGTKDPLVPYNGGEVNLLGLFYKCGDVLNARASAQYFADLNKITSTPTAQTTAISGVDVERISWKQDARTEVELVTIHGGGHGLPQPYYRRARLLGPSPMAPNGAEMIWDFFKRQQP</sequence>
<evidence type="ECO:0000313" key="3">
    <source>
        <dbReference type="EMBL" id="MBC3908225.1"/>
    </source>
</evidence>
<dbReference type="InterPro" id="IPR029058">
    <property type="entry name" value="AB_hydrolase_fold"/>
</dbReference>
<protein>
    <submittedName>
        <fullName evidence="3">Prolyl oligopeptidase family serine peptidase</fullName>
    </submittedName>
</protein>
<dbReference type="PANTHER" id="PTHR43037">
    <property type="entry name" value="UNNAMED PRODUCT-RELATED"/>
    <property type="match status" value="1"/>
</dbReference>
<proteinExistence type="predicted"/>
<dbReference type="Proteomes" id="UP000646911">
    <property type="component" value="Unassembled WGS sequence"/>
</dbReference>
<dbReference type="Pfam" id="PF10503">
    <property type="entry name" value="Esterase_PHB"/>
    <property type="match status" value="1"/>
</dbReference>
<keyword evidence="1" id="KW-0732">Signal</keyword>
<keyword evidence="4" id="KW-1185">Reference proteome</keyword>
<name>A0ABR6Z8Z6_9BURK</name>
<dbReference type="PANTHER" id="PTHR43037:SF1">
    <property type="entry name" value="BLL1128 PROTEIN"/>
    <property type="match status" value="1"/>
</dbReference>
<evidence type="ECO:0000313" key="4">
    <source>
        <dbReference type="Proteomes" id="UP000646911"/>
    </source>
</evidence>
<organism evidence="3 4">
    <name type="scientific">Undibacterium umbellatum</name>
    <dbReference type="NCBI Taxonomy" id="2762300"/>
    <lineage>
        <taxon>Bacteria</taxon>
        <taxon>Pseudomonadati</taxon>
        <taxon>Pseudomonadota</taxon>
        <taxon>Betaproteobacteria</taxon>
        <taxon>Burkholderiales</taxon>
        <taxon>Oxalobacteraceae</taxon>
        <taxon>Undibacterium</taxon>
    </lineage>
</organism>
<dbReference type="EMBL" id="JACOFX010000005">
    <property type="protein sequence ID" value="MBC3908225.1"/>
    <property type="molecule type" value="Genomic_DNA"/>
</dbReference>
<reference evidence="3 4" key="1">
    <citation type="submission" date="2020-08" db="EMBL/GenBank/DDBJ databases">
        <title>Novel species isolated from subtropical streams in China.</title>
        <authorList>
            <person name="Lu H."/>
        </authorList>
    </citation>
    <scope>NUCLEOTIDE SEQUENCE [LARGE SCALE GENOMIC DNA]</scope>
    <source>
        <strain evidence="3 4">NL8W</strain>
    </source>
</reference>